<evidence type="ECO:0000256" key="17">
    <source>
        <dbReference type="RuleBase" id="RU363086"/>
    </source>
</evidence>
<feature type="region of interest" description="Disordered" evidence="18">
    <location>
        <begin position="373"/>
        <end position="392"/>
    </location>
</feature>
<keyword evidence="9 17" id="KW-0752">Steroid biosynthesis</keyword>
<evidence type="ECO:0000256" key="8">
    <source>
        <dbReference type="ARBA" id="ARBA00022840"/>
    </source>
</evidence>
<feature type="domain" description="Mvd1 C-terminal" evidence="19">
    <location>
        <begin position="188"/>
        <end position="373"/>
    </location>
</feature>
<keyword evidence="7 16" id="KW-0547">Nucleotide-binding</keyword>
<comment type="function">
    <text evidence="1 17">Catalyzes the ATP dependent decarboxylation of (R)-5-diphosphomevalonate to form isopentenyl diphosphate (IPP). Functions in the mevalonate (MVA) pathway leading to isopentenyl diphosphate (IPP), a key precursor for the biosynthesis of isoprenoids and sterol synthesis.</text>
</comment>
<evidence type="ECO:0000256" key="12">
    <source>
        <dbReference type="ARBA" id="ARBA00023166"/>
    </source>
</evidence>
<dbReference type="PIRSF" id="PIRSF015950">
    <property type="entry name" value="Mev_P_decrbx"/>
    <property type="match status" value="1"/>
</dbReference>
<comment type="pathway">
    <text evidence="2 17">Steroid biosynthesis; cholesterol biosynthesis.</text>
</comment>
<dbReference type="InterPro" id="IPR014721">
    <property type="entry name" value="Ribsml_uS5_D2-typ_fold_subgr"/>
</dbReference>
<protein>
    <recommendedName>
        <fullName evidence="5 16">Diphosphomevalonate decarboxylase</fullName>
        <ecNumber evidence="4 16">4.1.1.33</ecNumber>
    </recommendedName>
</protein>
<dbReference type="GO" id="GO:0005829">
    <property type="term" value="C:cytosol"/>
    <property type="evidence" value="ECO:0007669"/>
    <property type="project" value="InterPro"/>
</dbReference>
<dbReference type="InterPro" id="IPR020568">
    <property type="entry name" value="Ribosomal_Su5_D2-typ_SF"/>
</dbReference>
<evidence type="ECO:0000259" key="19">
    <source>
        <dbReference type="Pfam" id="PF18376"/>
    </source>
</evidence>
<feature type="domain" description="Diphosphomevalonate decarboxylase-like N-terminal" evidence="20">
    <location>
        <begin position="8"/>
        <end position="174"/>
    </location>
</feature>
<keyword evidence="17" id="KW-0153">Cholesterol metabolism</keyword>
<evidence type="ECO:0000256" key="6">
    <source>
        <dbReference type="ARBA" id="ARBA00022516"/>
    </source>
</evidence>
<dbReference type="InterPro" id="IPR041431">
    <property type="entry name" value="Mvd1_C"/>
</dbReference>
<evidence type="ECO:0000256" key="5">
    <source>
        <dbReference type="ARBA" id="ARBA00019335"/>
    </source>
</evidence>
<evidence type="ECO:0000256" key="11">
    <source>
        <dbReference type="ARBA" id="ARBA00023098"/>
    </source>
</evidence>
<comment type="catalytic activity">
    <reaction evidence="15 16 17">
        <text>(R)-5-diphosphomevalonate + ATP = isopentenyl diphosphate + ADP + phosphate + CO2</text>
        <dbReference type="Rhea" id="RHEA:23732"/>
        <dbReference type="ChEBI" id="CHEBI:16526"/>
        <dbReference type="ChEBI" id="CHEBI:30616"/>
        <dbReference type="ChEBI" id="CHEBI:43474"/>
        <dbReference type="ChEBI" id="CHEBI:57557"/>
        <dbReference type="ChEBI" id="CHEBI:128769"/>
        <dbReference type="ChEBI" id="CHEBI:456216"/>
        <dbReference type="EC" id="4.1.1.33"/>
    </reaction>
</comment>
<evidence type="ECO:0000256" key="18">
    <source>
        <dbReference type="SAM" id="MobiDB-lite"/>
    </source>
</evidence>
<dbReference type="PANTHER" id="PTHR10977:SF3">
    <property type="entry name" value="DIPHOSPHOMEVALONATE DECARBOXYLASE"/>
    <property type="match status" value="1"/>
</dbReference>
<evidence type="ECO:0000256" key="15">
    <source>
        <dbReference type="ARBA" id="ARBA00048154"/>
    </source>
</evidence>
<keyword evidence="14 16" id="KW-0456">Lyase</keyword>
<keyword evidence="17" id="KW-0152">Cholesterol biosynthesis</keyword>
<dbReference type="Gene3D" id="3.30.230.10">
    <property type="match status" value="1"/>
</dbReference>
<dbReference type="GO" id="GO:0006695">
    <property type="term" value="P:cholesterol biosynthetic process"/>
    <property type="evidence" value="ECO:0007669"/>
    <property type="project" value="UniProtKB-KW"/>
</dbReference>
<dbReference type="PANTHER" id="PTHR10977">
    <property type="entry name" value="DIPHOSPHOMEVALONATE DECARBOXYLASE"/>
    <property type="match status" value="1"/>
</dbReference>
<evidence type="ECO:0000256" key="13">
    <source>
        <dbReference type="ARBA" id="ARBA00023221"/>
    </source>
</evidence>
<organism evidence="21 22">
    <name type="scientific">Patella caerulea</name>
    <name type="common">Rayed Mediterranean limpet</name>
    <dbReference type="NCBI Taxonomy" id="87958"/>
    <lineage>
        <taxon>Eukaryota</taxon>
        <taxon>Metazoa</taxon>
        <taxon>Spiralia</taxon>
        <taxon>Lophotrochozoa</taxon>
        <taxon>Mollusca</taxon>
        <taxon>Gastropoda</taxon>
        <taxon>Patellogastropoda</taxon>
        <taxon>Patelloidea</taxon>
        <taxon>Patellidae</taxon>
        <taxon>Patella</taxon>
    </lineage>
</organism>
<dbReference type="FunFam" id="3.30.70.890:FF:000005">
    <property type="entry name" value="Diphosphomevalonate decarboxylase"/>
    <property type="match status" value="1"/>
</dbReference>
<accession>A0AAN8JUZ9</accession>
<evidence type="ECO:0000256" key="16">
    <source>
        <dbReference type="PIRNR" id="PIRNR015950"/>
    </source>
</evidence>
<name>A0AAN8JUZ9_PATCE</name>
<evidence type="ECO:0000256" key="1">
    <source>
        <dbReference type="ARBA" id="ARBA00003812"/>
    </source>
</evidence>
<reference evidence="21 22" key="1">
    <citation type="submission" date="2024-01" db="EMBL/GenBank/DDBJ databases">
        <title>The genome of the rayed Mediterranean limpet Patella caerulea (Linnaeus, 1758).</title>
        <authorList>
            <person name="Anh-Thu Weber A."/>
            <person name="Halstead-Nussloch G."/>
        </authorList>
    </citation>
    <scope>NUCLEOTIDE SEQUENCE [LARGE SCALE GENOMIC DNA]</scope>
    <source>
        <strain evidence="21">AATW-2023a</strain>
        <tissue evidence="21">Whole specimen</tissue>
    </source>
</reference>
<dbReference type="AlphaFoldDB" id="A0AAN8JUZ9"/>
<evidence type="ECO:0000256" key="10">
    <source>
        <dbReference type="ARBA" id="ARBA00023011"/>
    </source>
</evidence>
<evidence type="ECO:0000256" key="3">
    <source>
        <dbReference type="ARBA" id="ARBA00008831"/>
    </source>
</evidence>
<dbReference type="Pfam" id="PF22700">
    <property type="entry name" value="MVD-like_N"/>
    <property type="match status" value="1"/>
</dbReference>
<comment type="similarity">
    <text evidence="3 16 17">Belongs to the diphosphomevalonate decarboxylase family.</text>
</comment>
<evidence type="ECO:0000256" key="2">
    <source>
        <dbReference type="ARBA" id="ARBA00004770"/>
    </source>
</evidence>
<dbReference type="GO" id="GO:0005524">
    <property type="term" value="F:ATP binding"/>
    <property type="evidence" value="ECO:0007669"/>
    <property type="project" value="UniProtKB-UniRule"/>
</dbReference>
<dbReference type="FunFam" id="3.30.230.10:FF:000018">
    <property type="entry name" value="Diphosphomevalonate decarboxylase"/>
    <property type="match status" value="1"/>
</dbReference>
<dbReference type="InterPro" id="IPR005935">
    <property type="entry name" value="Mev_decarb"/>
</dbReference>
<evidence type="ECO:0000256" key="4">
    <source>
        <dbReference type="ARBA" id="ARBA00012296"/>
    </source>
</evidence>
<dbReference type="EMBL" id="JAZGQO010000006">
    <property type="protein sequence ID" value="KAK6185957.1"/>
    <property type="molecule type" value="Genomic_DNA"/>
</dbReference>
<dbReference type="Pfam" id="PF18376">
    <property type="entry name" value="MDD_C"/>
    <property type="match status" value="1"/>
</dbReference>
<dbReference type="GO" id="GO:0004163">
    <property type="term" value="F:diphosphomevalonate decarboxylase activity"/>
    <property type="evidence" value="ECO:0007669"/>
    <property type="project" value="UniProtKB-UniRule"/>
</dbReference>
<dbReference type="SUPFAM" id="SSF54211">
    <property type="entry name" value="Ribosomal protein S5 domain 2-like"/>
    <property type="match status" value="1"/>
</dbReference>
<keyword evidence="8 16" id="KW-0067">ATP-binding</keyword>
<keyword evidence="12 17" id="KW-1207">Sterol metabolism</keyword>
<keyword evidence="10 17" id="KW-0756">Sterol biosynthesis</keyword>
<evidence type="ECO:0000313" key="22">
    <source>
        <dbReference type="Proteomes" id="UP001347796"/>
    </source>
</evidence>
<gene>
    <name evidence="21" type="ORF">SNE40_008084</name>
</gene>
<evidence type="ECO:0000259" key="20">
    <source>
        <dbReference type="Pfam" id="PF22700"/>
    </source>
</evidence>
<keyword evidence="13 17" id="KW-0753">Steroid metabolism</keyword>
<evidence type="ECO:0000256" key="9">
    <source>
        <dbReference type="ARBA" id="ARBA00022955"/>
    </source>
</evidence>
<dbReference type="InterPro" id="IPR036554">
    <property type="entry name" value="GHMP_kinase_C_sf"/>
</dbReference>
<keyword evidence="22" id="KW-1185">Reference proteome</keyword>
<dbReference type="SUPFAM" id="SSF55060">
    <property type="entry name" value="GHMP Kinase, C-terminal domain"/>
    <property type="match status" value="1"/>
</dbReference>
<dbReference type="EC" id="4.1.1.33" evidence="4 16"/>
<evidence type="ECO:0000256" key="7">
    <source>
        <dbReference type="ARBA" id="ARBA00022741"/>
    </source>
</evidence>
<evidence type="ECO:0000256" key="14">
    <source>
        <dbReference type="ARBA" id="ARBA00023239"/>
    </source>
</evidence>
<keyword evidence="11 16" id="KW-0443">Lipid metabolism</keyword>
<evidence type="ECO:0000313" key="21">
    <source>
        <dbReference type="EMBL" id="KAK6185957.1"/>
    </source>
</evidence>
<dbReference type="GO" id="GO:0019287">
    <property type="term" value="P:isopentenyl diphosphate biosynthetic process, mevalonate pathway"/>
    <property type="evidence" value="ECO:0007669"/>
    <property type="project" value="UniProtKB-UniRule"/>
</dbReference>
<dbReference type="Proteomes" id="UP001347796">
    <property type="component" value="Unassembled WGS sequence"/>
</dbReference>
<proteinExistence type="inferred from homology"/>
<dbReference type="Gene3D" id="3.30.70.890">
    <property type="entry name" value="GHMP kinase, C-terminal domain"/>
    <property type="match status" value="1"/>
</dbReference>
<dbReference type="NCBIfam" id="TIGR01240">
    <property type="entry name" value="mevDPdecarb"/>
    <property type="match status" value="1"/>
</dbReference>
<keyword evidence="6 17" id="KW-0444">Lipid biosynthesis</keyword>
<dbReference type="InterPro" id="IPR029765">
    <property type="entry name" value="Mev_diP_decarb"/>
</dbReference>
<sequence>MKTVTCTAPVNIAVIKYWGKRDENLILPVNSSLSATLGQNELRAKTTVAVDPSFTEDKMWLNDKEQSVNTQRIQNVFREIRRRARKRKGDGDKSKIFSQKIHICSENNFPTAAGLASSAAGYACLVYSLAKLFDVDGEISDIARQGSGSACRSIYGGFVEWQMGTKADGSDSFAKQITPAQHWPEMCILILVVSDQKKHTGSTEGMQTSVQNSRLLEKRIEVVPERMTNITKAIKEKDFHTFAEITMKDSNQFHAICLDTYPPISYMTDVSRQIVRFVHSFNNHSGETKVAYTFDAGPNACLYLLEKDLGRVISLVNHFFPAQDNGLNLKVQGLPVSIDKPSQKDIDALSLPVLPNSIKYLINTKVGEGPQILSDPSESLLTDNGHPKTLSS</sequence>
<comment type="caution">
    <text evidence="21">The sequence shown here is derived from an EMBL/GenBank/DDBJ whole genome shotgun (WGS) entry which is preliminary data.</text>
</comment>
<dbReference type="InterPro" id="IPR053859">
    <property type="entry name" value="MVD-like_N"/>
</dbReference>